<comment type="similarity">
    <text evidence="3 11">Belongs to the NadD family.</text>
</comment>
<dbReference type="HAMAP" id="MF_00244">
    <property type="entry name" value="NaMN_adenylyltr"/>
    <property type="match status" value="1"/>
</dbReference>
<dbReference type="PANTHER" id="PTHR39321">
    <property type="entry name" value="NICOTINATE-NUCLEOTIDE ADENYLYLTRANSFERASE-RELATED"/>
    <property type="match status" value="1"/>
</dbReference>
<dbReference type="CDD" id="cd02165">
    <property type="entry name" value="NMNAT"/>
    <property type="match status" value="1"/>
</dbReference>
<dbReference type="InterPro" id="IPR014729">
    <property type="entry name" value="Rossmann-like_a/b/a_fold"/>
</dbReference>
<organism evidence="13 14">
    <name type="scientific">Nisaea acidiphila</name>
    <dbReference type="NCBI Taxonomy" id="1862145"/>
    <lineage>
        <taxon>Bacteria</taxon>
        <taxon>Pseudomonadati</taxon>
        <taxon>Pseudomonadota</taxon>
        <taxon>Alphaproteobacteria</taxon>
        <taxon>Rhodospirillales</taxon>
        <taxon>Thalassobaculaceae</taxon>
        <taxon>Nisaea</taxon>
    </lineage>
</organism>
<keyword evidence="4 11" id="KW-0662">Pyridine nucleotide biosynthesis</keyword>
<dbReference type="NCBIfam" id="TIGR00482">
    <property type="entry name" value="nicotinate (nicotinamide) nucleotide adenylyltransferase"/>
    <property type="match status" value="1"/>
</dbReference>
<evidence type="ECO:0000256" key="2">
    <source>
        <dbReference type="ARBA" id="ARBA00005019"/>
    </source>
</evidence>
<keyword evidence="9 11" id="KW-0520">NAD</keyword>
<evidence type="ECO:0000256" key="1">
    <source>
        <dbReference type="ARBA" id="ARBA00002324"/>
    </source>
</evidence>
<keyword evidence="6 11" id="KW-0548">Nucleotidyltransferase</keyword>
<accession>A0A9J7ARZ4</accession>
<dbReference type="Pfam" id="PF01467">
    <property type="entry name" value="CTP_transf_like"/>
    <property type="match status" value="1"/>
</dbReference>
<evidence type="ECO:0000256" key="11">
    <source>
        <dbReference type="HAMAP-Rule" id="MF_00244"/>
    </source>
</evidence>
<sequence length="210" mass="23684">MIQNPKARRLLASVRGRTVAVMGGSFNPAHRGHLDIALLALQKLGADEVWWMVSPQNPLKTADDMAPFEERRASAVRLARGHPRIRVTEIEVLLGTRYTADTLSTLVSGAPFTRFIWVMGADNLVGFHRWAEWKQIFNSVVIAVFDRPTYSLRALSGPAARRFAKARIRQRAGESLGKRRAPAWVFFHTPLNPLSATSIRYGSDWPDRRR</sequence>
<evidence type="ECO:0000256" key="9">
    <source>
        <dbReference type="ARBA" id="ARBA00023027"/>
    </source>
</evidence>
<dbReference type="EC" id="2.7.7.18" evidence="11"/>
<dbReference type="Proteomes" id="UP001060336">
    <property type="component" value="Chromosome"/>
</dbReference>
<dbReference type="RefSeq" id="WP_257766593.1">
    <property type="nucleotide sequence ID" value="NZ_CP102480.1"/>
</dbReference>
<evidence type="ECO:0000256" key="5">
    <source>
        <dbReference type="ARBA" id="ARBA00022679"/>
    </source>
</evidence>
<protein>
    <recommendedName>
        <fullName evidence="11">Probable nicotinate-nucleotide adenylyltransferase</fullName>
        <ecNumber evidence="11">2.7.7.18</ecNumber>
    </recommendedName>
    <alternativeName>
        <fullName evidence="11">Deamido-NAD(+) diphosphorylase</fullName>
    </alternativeName>
    <alternativeName>
        <fullName evidence="11">Deamido-NAD(+) pyrophosphorylase</fullName>
    </alternativeName>
    <alternativeName>
        <fullName evidence="11">Nicotinate mononucleotide adenylyltransferase</fullName>
        <shortName evidence="11">NaMN adenylyltransferase</shortName>
    </alternativeName>
</protein>
<dbReference type="SUPFAM" id="SSF52374">
    <property type="entry name" value="Nucleotidylyl transferase"/>
    <property type="match status" value="1"/>
</dbReference>
<comment type="function">
    <text evidence="1 11">Catalyzes the reversible adenylation of nicotinate mononucleotide (NaMN) to nicotinic acid adenine dinucleotide (NaAD).</text>
</comment>
<dbReference type="GO" id="GO:0009435">
    <property type="term" value="P:NAD+ biosynthetic process"/>
    <property type="evidence" value="ECO:0007669"/>
    <property type="project" value="UniProtKB-UniRule"/>
</dbReference>
<keyword evidence="8 11" id="KW-0067">ATP-binding</keyword>
<evidence type="ECO:0000256" key="8">
    <source>
        <dbReference type="ARBA" id="ARBA00022840"/>
    </source>
</evidence>
<evidence type="ECO:0000256" key="4">
    <source>
        <dbReference type="ARBA" id="ARBA00022642"/>
    </source>
</evidence>
<evidence type="ECO:0000256" key="6">
    <source>
        <dbReference type="ARBA" id="ARBA00022695"/>
    </source>
</evidence>
<evidence type="ECO:0000259" key="12">
    <source>
        <dbReference type="Pfam" id="PF01467"/>
    </source>
</evidence>
<dbReference type="GO" id="GO:0005524">
    <property type="term" value="F:ATP binding"/>
    <property type="evidence" value="ECO:0007669"/>
    <property type="project" value="UniProtKB-KW"/>
</dbReference>
<comment type="catalytic activity">
    <reaction evidence="10 11">
        <text>nicotinate beta-D-ribonucleotide + ATP + H(+) = deamido-NAD(+) + diphosphate</text>
        <dbReference type="Rhea" id="RHEA:22860"/>
        <dbReference type="ChEBI" id="CHEBI:15378"/>
        <dbReference type="ChEBI" id="CHEBI:30616"/>
        <dbReference type="ChEBI" id="CHEBI:33019"/>
        <dbReference type="ChEBI" id="CHEBI:57502"/>
        <dbReference type="ChEBI" id="CHEBI:58437"/>
        <dbReference type="EC" id="2.7.7.18"/>
    </reaction>
</comment>
<dbReference type="Gene3D" id="3.40.50.620">
    <property type="entry name" value="HUPs"/>
    <property type="match status" value="1"/>
</dbReference>
<evidence type="ECO:0000313" key="14">
    <source>
        <dbReference type="Proteomes" id="UP001060336"/>
    </source>
</evidence>
<dbReference type="NCBIfam" id="NF000843">
    <property type="entry name" value="PRK00071.2-2"/>
    <property type="match status" value="1"/>
</dbReference>
<dbReference type="InterPro" id="IPR005248">
    <property type="entry name" value="NadD/NMNAT"/>
</dbReference>
<evidence type="ECO:0000256" key="3">
    <source>
        <dbReference type="ARBA" id="ARBA00009014"/>
    </source>
</evidence>
<dbReference type="PANTHER" id="PTHR39321:SF3">
    <property type="entry name" value="PHOSPHOPANTETHEINE ADENYLYLTRANSFERASE"/>
    <property type="match status" value="1"/>
</dbReference>
<gene>
    <name evidence="11" type="primary">nadD</name>
    <name evidence="13" type="ORF">NUH88_11715</name>
</gene>
<feature type="domain" description="Cytidyltransferase-like" evidence="12">
    <location>
        <begin position="21"/>
        <end position="200"/>
    </location>
</feature>
<keyword evidence="5 11" id="KW-0808">Transferase</keyword>
<dbReference type="GO" id="GO:0004515">
    <property type="term" value="F:nicotinate-nucleotide adenylyltransferase activity"/>
    <property type="evidence" value="ECO:0007669"/>
    <property type="project" value="UniProtKB-UniRule"/>
</dbReference>
<reference evidence="13" key="1">
    <citation type="submission" date="2022-08" db="EMBL/GenBank/DDBJ databases">
        <title>Nisaea acidiphila sp. nov., isolated from a marine algal debris and emended description of the genus Nisaea Urios et al. 2008.</title>
        <authorList>
            <person name="Kwon K."/>
        </authorList>
    </citation>
    <scope>NUCLEOTIDE SEQUENCE</scope>
    <source>
        <strain evidence="13">MEBiC11861</strain>
    </source>
</reference>
<name>A0A9J7ARZ4_9PROT</name>
<evidence type="ECO:0000313" key="13">
    <source>
        <dbReference type="EMBL" id="UUX48085.1"/>
    </source>
</evidence>
<keyword evidence="7 11" id="KW-0547">Nucleotide-binding</keyword>
<dbReference type="InterPro" id="IPR004821">
    <property type="entry name" value="Cyt_trans-like"/>
</dbReference>
<proteinExistence type="inferred from homology"/>
<keyword evidence="14" id="KW-1185">Reference proteome</keyword>
<dbReference type="EMBL" id="CP102480">
    <property type="protein sequence ID" value="UUX48085.1"/>
    <property type="molecule type" value="Genomic_DNA"/>
</dbReference>
<dbReference type="AlphaFoldDB" id="A0A9J7ARZ4"/>
<comment type="pathway">
    <text evidence="2 11">Cofactor biosynthesis; NAD(+) biosynthesis; deamido-NAD(+) from nicotinate D-ribonucleotide: step 1/1.</text>
</comment>
<dbReference type="KEGG" id="naci:NUH88_11715"/>
<evidence type="ECO:0000256" key="10">
    <source>
        <dbReference type="ARBA" id="ARBA00048721"/>
    </source>
</evidence>
<evidence type="ECO:0000256" key="7">
    <source>
        <dbReference type="ARBA" id="ARBA00022741"/>
    </source>
</evidence>